<evidence type="ECO:0000256" key="2">
    <source>
        <dbReference type="SAM" id="MobiDB-lite"/>
    </source>
</evidence>
<evidence type="ECO:0000259" key="3">
    <source>
        <dbReference type="PROSITE" id="PS01179"/>
    </source>
</evidence>
<evidence type="ECO:0000256" key="1">
    <source>
        <dbReference type="SAM" id="Coils"/>
    </source>
</evidence>
<proteinExistence type="predicted"/>
<dbReference type="InterPro" id="IPR006020">
    <property type="entry name" value="PTB/PI_dom"/>
</dbReference>
<accession>A0A7J7E4J4</accession>
<sequence>MKRESSKFHTFLQNGYREWLSSNICTSLFLGSTEVEQPKGTEVVRDAVRKLKFLLVSSQMLQLGVYENIRGLNIFHKRSGYDVYMWINIEMWEEGGKKEKTHYIYNSKTESSSESFNWNNYFSSLLQCDMFARHIKKSEGQKIPKVELQISIYGVKILEPKTKIYTVSAFLLMSTNMNQSERSNLSKLTHQPLGWKDVVTEAIVAEVQHNCQLHRISFCADDKTDKRIFTFICKDSESNKHLCYVFDSEKCHFCETFEHLDDRGNLIKFYGTMKDFSKWTAHFAIWTVEAEEITLTIGQAFDLAYRKFLESGGKDVETRKQIAGLQKRNLVFSCDFASLPDASHGDQSSRSSRCWIQDLETENMELKNKVQDLESQLRITQVSTSPLLVAICCDSGAAMAKMKEVRVLKIEDVPNYEKVYFSVIPLQLLHKMSDHEQHGFQRCSSSFWRSSDDSSPCLNISSITVTPVNSPDSRLSLGLLVPPPSKCGLPKPISESSIPRPHAGSLTPKSPSTDIFDMIPFSPISHQSSIPARNGTQPPPVPSRSTEIKRDLFGAEPFDPFNCGAGDFPPDIQSKLDEMQEGFKMGLTLEGTVFCLDPVDSSNNLLNKDLDNSLRAYNNHHRIID</sequence>
<comment type="caution">
    <text evidence="4">The sequence shown here is derived from an EMBL/GenBank/DDBJ whole genome shotgun (WGS) entry which is preliminary data.</text>
</comment>
<dbReference type="AlphaFoldDB" id="A0A7J7E4J4"/>
<dbReference type="Proteomes" id="UP000551758">
    <property type="component" value="Unassembled WGS sequence"/>
</dbReference>
<feature type="coiled-coil region" evidence="1">
    <location>
        <begin position="356"/>
        <end position="383"/>
    </location>
</feature>
<reference evidence="4 5" key="1">
    <citation type="journal article" date="2020" name="Mol. Biol. Evol.">
        <title>Interspecific Gene Flow and the Evolution of Specialization in Black and White Rhinoceros.</title>
        <authorList>
            <person name="Moodley Y."/>
            <person name="Westbury M.V."/>
            <person name="Russo I.M."/>
            <person name="Gopalakrishnan S."/>
            <person name="Rakotoarivelo A."/>
            <person name="Olsen R.A."/>
            <person name="Prost S."/>
            <person name="Tunstall T."/>
            <person name="Ryder O.A."/>
            <person name="Dalen L."/>
            <person name="Bruford M.W."/>
        </authorList>
    </citation>
    <scope>NUCLEOTIDE SEQUENCE [LARGE SCALE GENOMIC DNA]</scope>
    <source>
        <strain evidence="4">SBR-YM</strain>
        <tissue evidence="4">Skin</tissue>
    </source>
</reference>
<evidence type="ECO:0000313" key="5">
    <source>
        <dbReference type="Proteomes" id="UP000551758"/>
    </source>
</evidence>
<dbReference type="SUPFAM" id="SSF50729">
    <property type="entry name" value="PH domain-like"/>
    <property type="match status" value="1"/>
</dbReference>
<name>A0A7J7E4J4_DICBM</name>
<dbReference type="InterPro" id="IPR011993">
    <property type="entry name" value="PH-like_dom_sf"/>
</dbReference>
<keyword evidence="1" id="KW-0175">Coiled coil</keyword>
<evidence type="ECO:0000313" key="4">
    <source>
        <dbReference type="EMBL" id="KAF5910647.1"/>
    </source>
</evidence>
<dbReference type="InterPro" id="IPR051133">
    <property type="entry name" value="Adapter_Engulfment-Domain"/>
</dbReference>
<dbReference type="EMBL" id="JACDTQ010004070">
    <property type="protein sequence ID" value="KAF5910647.1"/>
    <property type="molecule type" value="Genomic_DNA"/>
</dbReference>
<dbReference type="PANTHER" id="PTHR11232">
    <property type="entry name" value="PHOSPHOTYROSINE INTERACTION DOMAIN-CONTAINING FAMILY MEMBER"/>
    <property type="match status" value="1"/>
</dbReference>
<gene>
    <name evidence="4" type="ORF">HPG69_004736</name>
</gene>
<feature type="region of interest" description="Disordered" evidence="2">
    <location>
        <begin position="525"/>
        <end position="545"/>
    </location>
</feature>
<dbReference type="PROSITE" id="PS01179">
    <property type="entry name" value="PID"/>
    <property type="match status" value="1"/>
</dbReference>
<feature type="domain" description="PID" evidence="3">
    <location>
        <begin position="206"/>
        <end position="311"/>
    </location>
</feature>
<keyword evidence="5" id="KW-1185">Reference proteome</keyword>
<dbReference type="Gene3D" id="2.30.29.30">
    <property type="entry name" value="Pleckstrin-homology domain (PH domain)/Phosphotyrosine-binding domain (PTB)"/>
    <property type="match status" value="1"/>
</dbReference>
<feature type="compositionally biased region" description="Polar residues" evidence="2">
    <location>
        <begin position="525"/>
        <end position="536"/>
    </location>
</feature>
<protein>
    <recommendedName>
        <fullName evidence="3">PID domain-containing protein</fullName>
    </recommendedName>
</protein>
<dbReference type="SMART" id="SM00462">
    <property type="entry name" value="PTB"/>
    <property type="match status" value="1"/>
</dbReference>
<organism evidence="4 5">
    <name type="scientific">Diceros bicornis minor</name>
    <name type="common">South-central black rhinoceros</name>
    <dbReference type="NCBI Taxonomy" id="77932"/>
    <lineage>
        <taxon>Eukaryota</taxon>
        <taxon>Metazoa</taxon>
        <taxon>Chordata</taxon>
        <taxon>Craniata</taxon>
        <taxon>Vertebrata</taxon>
        <taxon>Euteleostomi</taxon>
        <taxon>Mammalia</taxon>
        <taxon>Eutheria</taxon>
        <taxon>Laurasiatheria</taxon>
        <taxon>Perissodactyla</taxon>
        <taxon>Rhinocerotidae</taxon>
        <taxon>Diceros</taxon>
    </lineage>
</organism>
<dbReference type="PANTHER" id="PTHR11232:SF78">
    <property type="entry name" value="PTB DOMAIN-CONTAINING ENGULFMENT ADAPTER PROTEIN 1"/>
    <property type="match status" value="1"/>
</dbReference>
<dbReference type="Pfam" id="PF00640">
    <property type="entry name" value="PID"/>
    <property type="match status" value="1"/>
</dbReference>